<evidence type="ECO:0000313" key="3">
    <source>
        <dbReference type="Proteomes" id="UP001152888"/>
    </source>
</evidence>
<keyword evidence="3" id="KW-1185">Reference proteome</keyword>
<reference evidence="1" key="1">
    <citation type="submission" date="2022-03" db="EMBL/GenBank/DDBJ databases">
        <authorList>
            <person name="Sayadi A."/>
        </authorList>
    </citation>
    <scope>NUCLEOTIDE SEQUENCE</scope>
</reference>
<sequence length="55" mass="6192">MNILRINLSCVATARKASKYIVLSFTIQKAIQQSIPLSAQIVEKSTNNRRILPHI</sequence>
<dbReference type="EMBL" id="CAKOFQ010006820">
    <property type="protein sequence ID" value="CAH1974194.1"/>
    <property type="molecule type" value="Genomic_DNA"/>
</dbReference>
<name>A0A9P0PCE0_ACAOB</name>
<dbReference type="EMBL" id="CAKOFQ010008136">
    <property type="protein sequence ID" value="CAH2012035.1"/>
    <property type="molecule type" value="Genomic_DNA"/>
</dbReference>
<dbReference type="AlphaFoldDB" id="A0A9P0PCE0"/>
<organism evidence="1 3">
    <name type="scientific">Acanthoscelides obtectus</name>
    <name type="common">Bean weevil</name>
    <name type="synonym">Bruchus obtectus</name>
    <dbReference type="NCBI Taxonomy" id="200917"/>
    <lineage>
        <taxon>Eukaryota</taxon>
        <taxon>Metazoa</taxon>
        <taxon>Ecdysozoa</taxon>
        <taxon>Arthropoda</taxon>
        <taxon>Hexapoda</taxon>
        <taxon>Insecta</taxon>
        <taxon>Pterygota</taxon>
        <taxon>Neoptera</taxon>
        <taxon>Endopterygota</taxon>
        <taxon>Coleoptera</taxon>
        <taxon>Polyphaga</taxon>
        <taxon>Cucujiformia</taxon>
        <taxon>Chrysomeloidea</taxon>
        <taxon>Chrysomelidae</taxon>
        <taxon>Bruchinae</taxon>
        <taxon>Bruchini</taxon>
        <taxon>Acanthoscelides</taxon>
    </lineage>
</organism>
<proteinExistence type="predicted"/>
<evidence type="ECO:0000313" key="2">
    <source>
        <dbReference type="EMBL" id="CAH2012035.1"/>
    </source>
</evidence>
<evidence type="ECO:0000313" key="1">
    <source>
        <dbReference type="EMBL" id="CAH1974194.1"/>
    </source>
</evidence>
<accession>A0A9P0PCE0</accession>
<dbReference type="OrthoDB" id="6077919at2759"/>
<dbReference type="Proteomes" id="UP001152888">
    <property type="component" value="Unassembled WGS sequence"/>
</dbReference>
<protein>
    <submittedName>
        <fullName evidence="1">Uncharacterized protein</fullName>
    </submittedName>
</protein>
<gene>
    <name evidence="1" type="ORF">ACAOBT_LOCUS10948</name>
    <name evidence="2" type="ORF">ACAOBT_LOCUS32582</name>
</gene>
<comment type="caution">
    <text evidence="1">The sequence shown here is derived from an EMBL/GenBank/DDBJ whole genome shotgun (WGS) entry which is preliminary data.</text>
</comment>